<evidence type="ECO:0000256" key="3">
    <source>
        <dbReference type="ARBA" id="ARBA00022525"/>
    </source>
</evidence>
<dbReference type="Pfam" id="PF03018">
    <property type="entry name" value="Dirigent"/>
    <property type="match status" value="1"/>
</dbReference>
<reference evidence="5" key="1">
    <citation type="submission" date="2019-12" db="EMBL/GenBank/DDBJ databases">
        <authorList>
            <person name="Scholes J."/>
        </authorList>
    </citation>
    <scope>NUCLEOTIDE SEQUENCE</scope>
</reference>
<evidence type="ECO:0000256" key="1">
    <source>
        <dbReference type="ARBA" id="ARBA00010746"/>
    </source>
</evidence>
<dbReference type="Proteomes" id="UP001153555">
    <property type="component" value="Unassembled WGS sequence"/>
</dbReference>
<dbReference type="GO" id="GO:0048046">
    <property type="term" value="C:apoplast"/>
    <property type="evidence" value="ECO:0007669"/>
    <property type="project" value="UniProtKB-SubCell"/>
</dbReference>
<dbReference type="OrthoDB" id="674745at2759"/>
<evidence type="ECO:0000313" key="5">
    <source>
        <dbReference type="EMBL" id="CAA0820454.1"/>
    </source>
</evidence>
<comment type="caution">
    <text evidence="5">The sequence shown here is derived from an EMBL/GenBank/DDBJ whole genome shotgun (WGS) entry which is preliminary data.</text>
</comment>
<proteinExistence type="inferred from homology"/>
<organism evidence="5 6">
    <name type="scientific">Striga hermonthica</name>
    <name type="common">Purple witchweed</name>
    <name type="synonym">Buchnera hermonthica</name>
    <dbReference type="NCBI Taxonomy" id="68872"/>
    <lineage>
        <taxon>Eukaryota</taxon>
        <taxon>Viridiplantae</taxon>
        <taxon>Streptophyta</taxon>
        <taxon>Embryophyta</taxon>
        <taxon>Tracheophyta</taxon>
        <taxon>Spermatophyta</taxon>
        <taxon>Magnoliopsida</taxon>
        <taxon>eudicotyledons</taxon>
        <taxon>Gunneridae</taxon>
        <taxon>Pentapetalae</taxon>
        <taxon>asterids</taxon>
        <taxon>lamiids</taxon>
        <taxon>Lamiales</taxon>
        <taxon>Orobanchaceae</taxon>
        <taxon>Buchnereae</taxon>
        <taxon>Striga</taxon>
    </lineage>
</organism>
<dbReference type="AlphaFoldDB" id="A0A9N7N2X2"/>
<dbReference type="PANTHER" id="PTHR46442">
    <property type="entry name" value="DIRIGENT PROTEIN"/>
    <property type="match status" value="1"/>
</dbReference>
<dbReference type="EMBL" id="CACSLK010020742">
    <property type="protein sequence ID" value="CAA0820454.1"/>
    <property type="molecule type" value="Genomic_DNA"/>
</dbReference>
<keyword evidence="4" id="KW-0052">Apoplast</keyword>
<keyword evidence="3 4" id="KW-0964">Secreted</keyword>
<keyword evidence="6" id="KW-1185">Reference proteome</keyword>
<comment type="subunit">
    <text evidence="2 4">Homodimer.</text>
</comment>
<gene>
    <name evidence="5" type="ORF">SHERM_18456</name>
</gene>
<accession>A0A9N7N2X2</accession>
<comment type="similarity">
    <text evidence="1 4">Belongs to the plant dirigent protein family.</text>
</comment>
<dbReference type="Gene3D" id="2.40.480.10">
    <property type="entry name" value="Allene oxide cyclase-like"/>
    <property type="match status" value="1"/>
</dbReference>
<evidence type="ECO:0000256" key="2">
    <source>
        <dbReference type="ARBA" id="ARBA00011738"/>
    </source>
</evidence>
<protein>
    <recommendedName>
        <fullName evidence="4">Dirigent protein</fullName>
    </recommendedName>
</protein>
<name>A0A9N7N2X2_STRHE</name>
<sequence length="179" mass="19893">MPIHSHHFLLRRHQASATPPCRHLVLYFHDVLFNGHNYQNATSTIMGSPQWGNRTALAVPANFGDVVVFDDSITLDNNFHSLPVGRAQGTYIYDTKYPYNAWLGFSFVFNLSEYFGTLNFAGADTMMNKMRDISVIGGTGDFLWPVGSRHCLPMLSRAMCTSGFVLILSCMSVSKFGAG</sequence>
<dbReference type="InterPro" id="IPR004265">
    <property type="entry name" value="Dirigent"/>
</dbReference>
<comment type="subcellular location">
    <subcellularLocation>
        <location evidence="4">Secreted</location>
        <location evidence="4">Extracellular space</location>
        <location evidence="4">Apoplast</location>
    </subcellularLocation>
</comment>
<dbReference type="GO" id="GO:0009699">
    <property type="term" value="P:phenylpropanoid biosynthetic process"/>
    <property type="evidence" value="ECO:0007669"/>
    <property type="project" value="UniProtKB-ARBA"/>
</dbReference>
<evidence type="ECO:0000313" key="6">
    <source>
        <dbReference type="Proteomes" id="UP001153555"/>
    </source>
</evidence>
<dbReference type="PANTHER" id="PTHR46442:SF4">
    <property type="entry name" value="DIRIGENT PROTEIN"/>
    <property type="match status" value="1"/>
</dbReference>
<comment type="function">
    <text evidence="4">Dirigent proteins impart stereoselectivity on the phenoxy radical-coupling reaction, yielding optically active lignans from two molecules of coniferyl alcohol in the biosynthesis of lignans, flavonolignans, and alkaloids and thus plays a central role in plant secondary metabolism.</text>
</comment>
<dbReference type="InterPro" id="IPR044859">
    <property type="entry name" value="Allene_oxi_cyc_Dirigent"/>
</dbReference>
<evidence type="ECO:0000256" key="4">
    <source>
        <dbReference type="RuleBase" id="RU363099"/>
    </source>
</evidence>